<gene>
    <name evidence="1" type="ORF">HDIA_0279</name>
</gene>
<protein>
    <submittedName>
        <fullName evidence="1">Uncharacterized protein</fullName>
    </submittedName>
</protein>
<dbReference type="EMBL" id="LT960614">
    <property type="protein sequence ID" value="SON53820.1"/>
    <property type="molecule type" value="Genomic_DNA"/>
</dbReference>
<dbReference type="KEGG" id="hdi:HDIA_0279"/>
<proteinExistence type="predicted"/>
<evidence type="ECO:0000313" key="1">
    <source>
        <dbReference type="EMBL" id="SON53820.1"/>
    </source>
</evidence>
<organism evidence="1 2">
    <name type="scientific">Hartmannibacter diazotrophicus</name>
    <dbReference type="NCBI Taxonomy" id="1482074"/>
    <lineage>
        <taxon>Bacteria</taxon>
        <taxon>Pseudomonadati</taxon>
        <taxon>Pseudomonadota</taxon>
        <taxon>Alphaproteobacteria</taxon>
        <taxon>Hyphomicrobiales</taxon>
        <taxon>Pleomorphomonadaceae</taxon>
        <taxon>Hartmannibacter</taxon>
    </lineage>
</organism>
<accession>A0A2C9D0N9</accession>
<reference evidence="2" key="1">
    <citation type="submission" date="2017-09" db="EMBL/GenBank/DDBJ databases">
        <title>Genome sequence of Nannocystis excedens DSM 71.</title>
        <authorList>
            <person name="Blom J."/>
        </authorList>
    </citation>
    <scope>NUCLEOTIDE SEQUENCE [LARGE SCALE GENOMIC DNA]</scope>
    <source>
        <strain evidence="2">type strain: E19</strain>
    </source>
</reference>
<dbReference type="Proteomes" id="UP000223606">
    <property type="component" value="Chromosome 1"/>
</dbReference>
<sequence length="47" mass="4897">MRAGQSRLALAGVIVFSALFGAAIALNMRHGMAIYAERLISGLAGCF</sequence>
<name>A0A2C9D0N9_9HYPH</name>
<keyword evidence="2" id="KW-1185">Reference proteome</keyword>
<dbReference type="RefSeq" id="WP_157775142.1">
    <property type="nucleotide sequence ID" value="NZ_LT960614.1"/>
</dbReference>
<evidence type="ECO:0000313" key="2">
    <source>
        <dbReference type="Proteomes" id="UP000223606"/>
    </source>
</evidence>
<dbReference type="AlphaFoldDB" id="A0A2C9D0N9"/>